<dbReference type="PRINTS" id="PR00466">
    <property type="entry name" value="GP91PHOX"/>
</dbReference>
<keyword evidence="5 6" id="KW-0472">Membrane</keyword>
<accession>A0AAJ7UC53</accession>
<gene>
    <name evidence="10" type="primary">LOC116955509</name>
</gene>
<feature type="domain" description="Ferric reductase NAD binding" evidence="8">
    <location>
        <begin position="344"/>
        <end position="498"/>
    </location>
</feature>
<feature type="transmembrane region" description="Helical" evidence="6">
    <location>
        <begin position="49"/>
        <end position="67"/>
    </location>
</feature>
<dbReference type="InterPro" id="IPR013121">
    <property type="entry name" value="Fe_red_NAD-bd_6"/>
</dbReference>
<dbReference type="Gene3D" id="3.40.50.80">
    <property type="entry name" value="Nucleotide-binding domain of ferredoxin-NADP reductase (FNR) module"/>
    <property type="match status" value="1"/>
</dbReference>
<dbReference type="KEGG" id="pmrn:116955509"/>
<comment type="subcellular location">
    <subcellularLocation>
        <location evidence="1">Membrane</location>
        <topology evidence="1">Multi-pass membrane protein</topology>
    </subcellularLocation>
</comment>
<dbReference type="CDD" id="cd06186">
    <property type="entry name" value="NOX_Duox_like_FAD_NADP"/>
    <property type="match status" value="1"/>
</dbReference>
<dbReference type="Pfam" id="PF08030">
    <property type="entry name" value="NAD_binding_6"/>
    <property type="match status" value="1"/>
</dbReference>
<dbReference type="PANTHER" id="PTHR11972:SF191">
    <property type="entry name" value="FAD-BINDING FR-TYPE DOMAIN-CONTAINING PROTEIN"/>
    <property type="match status" value="1"/>
</dbReference>
<dbReference type="GO" id="GO:0006952">
    <property type="term" value="P:defense response"/>
    <property type="evidence" value="ECO:0007669"/>
    <property type="project" value="TreeGrafter"/>
</dbReference>
<feature type="transmembrane region" description="Helical" evidence="6">
    <location>
        <begin position="79"/>
        <end position="100"/>
    </location>
</feature>
<dbReference type="AlphaFoldDB" id="A0AAJ7UC53"/>
<keyword evidence="2 6" id="KW-0812">Transmembrane</keyword>
<dbReference type="InterPro" id="IPR039261">
    <property type="entry name" value="FNR_nucleotide-bd"/>
</dbReference>
<organism evidence="9 10">
    <name type="scientific">Petromyzon marinus</name>
    <name type="common">Sea lamprey</name>
    <dbReference type="NCBI Taxonomy" id="7757"/>
    <lineage>
        <taxon>Eukaryota</taxon>
        <taxon>Metazoa</taxon>
        <taxon>Chordata</taxon>
        <taxon>Craniata</taxon>
        <taxon>Vertebrata</taxon>
        <taxon>Cyclostomata</taxon>
        <taxon>Hyperoartia</taxon>
        <taxon>Petromyzontiformes</taxon>
        <taxon>Petromyzontidae</taxon>
        <taxon>Petromyzon</taxon>
    </lineage>
</organism>
<dbReference type="GO" id="GO:0043020">
    <property type="term" value="C:NADPH oxidase complex"/>
    <property type="evidence" value="ECO:0007669"/>
    <property type="project" value="TreeGrafter"/>
</dbReference>
<reference evidence="10" key="1">
    <citation type="submission" date="2025-08" db="UniProtKB">
        <authorList>
            <consortium name="RefSeq"/>
        </authorList>
    </citation>
    <scope>IDENTIFICATION</scope>
    <source>
        <tissue evidence="10">Sperm</tissue>
    </source>
</reference>
<name>A0AAJ7UC53_PETMA</name>
<evidence type="ECO:0000256" key="2">
    <source>
        <dbReference type="ARBA" id="ARBA00022692"/>
    </source>
</evidence>
<dbReference type="RefSeq" id="XP_032832531.1">
    <property type="nucleotide sequence ID" value="XM_032976640.1"/>
</dbReference>
<evidence type="ECO:0000313" key="10">
    <source>
        <dbReference type="RefSeq" id="XP_032832531.1"/>
    </source>
</evidence>
<evidence type="ECO:0000256" key="4">
    <source>
        <dbReference type="ARBA" id="ARBA00023002"/>
    </source>
</evidence>
<dbReference type="SUPFAM" id="SSF52343">
    <property type="entry name" value="Ferredoxin reductase-like, C-terminal NADP-linked domain"/>
    <property type="match status" value="1"/>
</dbReference>
<dbReference type="GO" id="GO:0042554">
    <property type="term" value="P:superoxide anion generation"/>
    <property type="evidence" value="ECO:0007669"/>
    <property type="project" value="TreeGrafter"/>
</dbReference>
<evidence type="ECO:0000256" key="3">
    <source>
        <dbReference type="ARBA" id="ARBA00022989"/>
    </source>
</evidence>
<dbReference type="InterPro" id="IPR050369">
    <property type="entry name" value="RBOH/FRE"/>
</dbReference>
<evidence type="ECO:0000256" key="1">
    <source>
        <dbReference type="ARBA" id="ARBA00004141"/>
    </source>
</evidence>
<dbReference type="Pfam" id="PF01794">
    <property type="entry name" value="Ferric_reduct"/>
    <property type="match status" value="1"/>
</dbReference>
<evidence type="ECO:0000313" key="9">
    <source>
        <dbReference type="Proteomes" id="UP001318040"/>
    </source>
</evidence>
<evidence type="ECO:0000256" key="5">
    <source>
        <dbReference type="ARBA" id="ARBA00023136"/>
    </source>
</evidence>
<evidence type="ECO:0000256" key="6">
    <source>
        <dbReference type="SAM" id="Phobius"/>
    </source>
</evidence>
<dbReference type="PANTHER" id="PTHR11972">
    <property type="entry name" value="NADPH OXIDASE"/>
    <property type="match status" value="1"/>
</dbReference>
<proteinExistence type="predicted"/>
<dbReference type="InterPro" id="IPR000778">
    <property type="entry name" value="Cyt_b245_heavy_chain"/>
</dbReference>
<dbReference type="GO" id="GO:0016175">
    <property type="term" value="F:superoxide-generating NAD(P)H oxidase activity"/>
    <property type="evidence" value="ECO:0007669"/>
    <property type="project" value="TreeGrafter"/>
</dbReference>
<keyword evidence="9" id="KW-1185">Reference proteome</keyword>
<dbReference type="InterPro" id="IPR013130">
    <property type="entry name" value="Fe3_Rdtase_TM_dom"/>
</dbReference>
<protein>
    <submittedName>
        <fullName evidence="10">Cytochrome b-245 heavy chain-like</fullName>
    </submittedName>
</protein>
<sequence>MQDALSWARASAACLNLNCTMVLLPTCRHLMSRVRAACWSPLRESLSGVPGASGMLMTTCLVLIATSSRESVRRANYEIFWFTHLLAPVLYAGLLVHGLGRVVRGQTEASLQEHNITWCYARHEQWGGREAACPTPQFSGNPPMTWRWLLLPLLLYAGEQLLRCYCCCHPTVVTKVTSFPLVPRAPALQKHSCHTSHDTPHVVPVRSAGGLYTHTLCCAGVRCEVREHPGHVLEVRVLGCPARARPGDHVLVRCASVSRAQWHALTLTWQNPPRTQMPIPVLGCQPWAGWPTVITAAHGLSAWWDSCHARRLTPCTPHPAWPRLCVDGPFVGPSRDVDRYPVSVLIAAGIGITPFAAYLGSWLTGAPRHTTVVARSFKRGSLCPIQVYLYWICREPSSFAWLCEPLRSLERHLMETGSSHQLRYKLYLTRWDETQAVHIALHWDEAEDTITGLRQKTWFGRPNWSVELDQIARAHPGVEVGVFACGPRSLCEGVRRRCSRYCSAGPDGAAFRFHQEAD</sequence>
<keyword evidence="3 6" id="KW-1133">Transmembrane helix</keyword>
<evidence type="ECO:0000259" key="8">
    <source>
        <dbReference type="Pfam" id="PF08030"/>
    </source>
</evidence>
<feature type="domain" description="Ferric oxidoreductase" evidence="7">
    <location>
        <begin position="52"/>
        <end position="93"/>
    </location>
</feature>
<dbReference type="Proteomes" id="UP001318040">
    <property type="component" value="Chromosome 60"/>
</dbReference>
<evidence type="ECO:0000259" key="7">
    <source>
        <dbReference type="Pfam" id="PF01794"/>
    </source>
</evidence>
<keyword evidence="4" id="KW-0560">Oxidoreductase</keyword>